<sequence>MVPLLDVRGLRRDVAERTIITSVSFTLEAGDVLFVQGPSGVGKSLLLRAVACLDHCQEQQQQQLMGGADGLPLPRAGGGSADLDDLGGAGTGGGGGAARGAPATHAPSPAASAGSWVPDASGGALQQRQLLAGAAPPSPAQAQLFGDGDGDGAGGGRAALPASPPPTPVQRALEAFP</sequence>
<dbReference type="EMBL" id="PGGS01000160">
    <property type="protein sequence ID" value="PNH07815.1"/>
    <property type="molecule type" value="Genomic_DNA"/>
</dbReference>
<feature type="domain" description="ABC transporter" evidence="2">
    <location>
        <begin position="21"/>
        <end position="58"/>
    </location>
</feature>
<keyword evidence="4" id="KW-1185">Reference proteome</keyword>
<name>A0A2J8A5N4_9CHLO</name>
<feature type="compositionally biased region" description="Low complexity" evidence="1">
    <location>
        <begin position="99"/>
        <end position="146"/>
    </location>
</feature>
<dbReference type="Gene3D" id="3.40.50.300">
    <property type="entry name" value="P-loop containing nucleotide triphosphate hydrolases"/>
    <property type="match status" value="1"/>
</dbReference>
<evidence type="ECO:0000313" key="4">
    <source>
        <dbReference type="Proteomes" id="UP000236333"/>
    </source>
</evidence>
<dbReference type="InterPro" id="IPR003439">
    <property type="entry name" value="ABC_transporter-like_ATP-bd"/>
</dbReference>
<protein>
    <submittedName>
        <fullName evidence="3">Fe(3+) ions import ATP-binding protein FbpC</fullName>
    </submittedName>
</protein>
<dbReference type="GO" id="GO:0016887">
    <property type="term" value="F:ATP hydrolysis activity"/>
    <property type="evidence" value="ECO:0007669"/>
    <property type="project" value="InterPro"/>
</dbReference>
<evidence type="ECO:0000256" key="1">
    <source>
        <dbReference type="SAM" id="MobiDB-lite"/>
    </source>
</evidence>
<dbReference type="InterPro" id="IPR027417">
    <property type="entry name" value="P-loop_NTPase"/>
</dbReference>
<dbReference type="OrthoDB" id="6593433at2759"/>
<comment type="caution">
    <text evidence="3">The sequence shown here is derived from an EMBL/GenBank/DDBJ whole genome shotgun (WGS) entry which is preliminary data.</text>
</comment>
<dbReference type="AlphaFoldDB" id="A0A2J8A5N4"/>
<dbReference type="PANTHER" id="PTHR43119:SF1">
    <property type="entry name" value="ABC TRANSPORTER DOMAIN-CONTAINING PROTEIN"/>
    <property type="match status" value="1"/>
</dbReference>
<dbReference type="GO" id="GO:0005524">
    <property type="term" value="F:ATP binding"/>
    <property type="evidence" value="ECO:0007669"/>
    <property type="project" value="UniProtKB-KW"/>
</dbReference>
<feature type="compositionally biased region" description="Gly residues" evidence="1">
    <location>
        <begin position="87"/>
        <end position="98"/>
    </location>
</feature>
<dbReference type="Proteomes" id="UP000236333">
    <property type="component" value="Unassembled WGS sequence"/>
</dbReference>
<accession>A0A2J8A5N4</accession>
<proteinExistence type="predicted"/>
<dbReference type="PANTHER" id="PTHR43119">
    <property type="entry name" value="ABC TRANSPORT PROTEIN ATP-BINDING COMPONENT-RELATED"/>
    <property type="match status" value="1"/>
</dbReference>
<evidence type="ECO:0000259" key="2">
    <source>
        <dbReference type="Pfam" id="PF00005"/>
    </source>
</evidence>
<organism evidence="3 4">
    <name type="scientific">Tetrabaena socialis</name>
    <dbReference type="NCBI Taxonomy" id="47790"/>
    <lineage>
        <taxon>Eukaryota</taxon>
        <taxon>Viridiplantae</taxon>
        <taxon>Chlorophyta</taxon>
        <taxon>core chlorophytes</taxon>
        <taxon>Chlorophyceae</taxon>
        <taxon>CS clade</taxon>
        <taxon>Chlamydomonadales</taxon>
        <taxon>Tetrabaenaceae</taxon>
        <taxon>Tetrabaena</taxon>
    </lineage>
</organism>
<reference evidence="3 4" key="1">
    <citation type="journal article" date="2017" name="Mol. Biol. Evol.">
        <title>The 4-celled Tetrabaena socialis nuclear genome reveals the essential components for genetic control of cell number at the origin of multicellularity in the volvocine lineage.</title>
        <authorList>
            <person name="Featherston J."/>
            <person name="Arakaki Y."/>
            <person name="Hanschen E.R."/>
            <person name="Ferris P.J."/>
            <person name="Michod R.E."/>
            <person name="Olson B.J.S.C."/>
            <person name="Nozaki H."/>
            <person name="Durand P.M."/>
        </authorList>
    </citation>
    <scope>NUCLEOTIDE SEQUENCE [LARGE SCALE GENOMIC DNA]</scope>
    <source>
        <strain evidence="3 4">NIES-571</strain>
    </source>
</reference>
<evidence type="ECO:0000313" key="3">
    <source>
        <dbReference type="EMBL" id="PNH07815.1"/>
    </source>
</evidence>
<dbReference type="Pfam" id="PF00005">
    <property type="entry name" value="ABC_tran"/>
    <property type="match status" value="1"/>
</dbReference>
<gene>
    <name evidence="3" type="ORF">TSOC_005701</name>
</gene>
<keyword evidence="3" id="KW-0547">Nucleotide-binding</keyword>
<dbReference type="SUPFAM" id="SSF52540">
    <property type="entry name" value="P-loop containing nucleoside triphosphate hydrolases"/>
    <property type="match status" value="1"/>
</dbReference>
<feature type="region of interest" description="Disordered" evidence="1">
    <location>
        <begin position="67"/>
        <end position="177"/>
    </location>
</feature>
<dbReference type="CDD" id="cd00267">
    <property type="entry name" value="ABC_ATPase"/>
    <property type="match status" value="1"/>
</dbReference>
<keyword evidence="3" id="KW-0067">ATP-binding</keyword>